<evidence type="ECO:0000313" key="1">
    <source>
        <dbReference type="EMBL" id="PBK81259.1"/>
    </source>
</evidence>
<dbReference type="EMBL" id="KZ293732">
    <property type="protein sequence ID" value="PBK81259.1"/>
    <property type="molecule type" value="Genomic_DNA"/>
</dbReference>
<dbReference type="InParanoid" id="A0A2H3CDU9"/>
<evidence type="ECO:0000313" key="2">
    <source>
        <dbReference type="Proteomes" id="UP000217790"/>
    </source>
</evidence>
<protein>
    <submittedName>
        <fullName evidence="1">Uncharacterized protein</fullName>
    </submittedName>
</protein>
<dbReference type="Proteomes" id="UP000217790">
    <property type="component" value="Unassembled WGS sequence"/>
</dbReference>
<proteinExistence type="predicted"/>
<keyword evidence="2" id="KW-1185">Reference proteome</keyword>
<sequence>MDLHGSRPVTTRPTLPIHLLVCQSRLSVDETTRYSGVNTRYITHLERTGHSYSTRMREGRCAEEGNTTTHAQRAPWRSTGNYKTCFPSPSLSAAHDSLTTRRLGIREHSMYRPSRDRARVHGRHRGEGGVCVERTVRRTWACMRREACPGRIV</sequence>
<accession>A0A2H3CDU9</accession>
<reference evidence="2" key="1">
    <citation type="journal article" date="2017" name="Nat. Ecol. Evol.">
        <title>Genome expansion and lineage-specific genetic innovations in the forest pathogenic fungi Armillaria.</title>
        <authorList>
            <person name="Sipos G."/>
            <person name="Prasanna A.N."/>
            <person name="Walter M.C."/>
            <person name="O'Connor E."/>
            <person name="Balint B."/>
            <person name="Krizsan K."/>
            <person name="Kiss B."/>
            <person name="Hess J."/>
            <person name="Varga T."/>
            <person name="Slot J."/>
            <person name="Riley R."/>
            <person name="Boka B."/>
            <person name="Rigling D."/>
            <person name="Barry K."/>
            <person name="Lee J."/>
            <person name="Mihaltcheva S."/>
            <person name="LaButti K."/>
            <person name="Lipzen A."/>
            <person name="Waldron R."/>
            <person name="Moloney N.M."/>
            <person name="Sperisen C."/>
            <person name="Kredics L."/>
            <person name="Vagvoelgyi C."/>
            <person name="Patrignani A."/>
            <person name="Fitzpatrick D."/>
            <person name="Nagy I."/>
            <person name="Doyle S."/>
            <person name="Anderson J.B."/>
            <person name="Grigoriev I.V."/>
            <person name="Gueldener U."/>
            <person name="Muensterkoetter M."/>
            <person name="Nagy L.G."/>
        </authorList>
    </citation>
    <scope>NUCLEOTIDE SEQUENCE [LARGE SCALE GENOMIC DNA]</scope>
    <source>
        <strain evidence="2">Ar21-2</strain>
    </source>
</reference>
<dbReference type="AlphaFoldDB" id="A0A2H3CDU9"/>
<name>A0A2H3CDU9_ARMGA</name>
<gene>
    <name evidence="1" type="ORF">ARMGADRAFT_783166</name>
</gene>
<organism evidence="1 2">
    <name type="scientific">Armillaria gallica</name>
    <name type="common">Bulbous honey fungus</name>
    <name type="synonym">Armillaria bulbosa</name>
    <dbReference type="NCBI Taxonomy" id="47427"/>
    <lineage>
        <taxon>Eukaryota</taxon>
        <taxon>Fungi</taxon>
        <taxon>Dikarya</taxon>
        <taxon>Basidiomycota</taxon>
        <taxon>Agaricomycotina</taxon>
        <taxon>Agaricomycetes</taxon>
        <taxon>Agaricomycetidae</taxon>
        <taxon>Agaricales</taxon>
        <taxon>Marasmiineae</taxon>
        <taxon>Physalacriaceae</taxon>
        <taxon>Armillaria</taxon>
    </lineage>
</organism>